<reference evidence="1" key="1">
    <citation type="journal article" date="2014" name="Int. J. Syst. Evol. Microbiol.">
        <title>Complete genome sequence of Corynebacterium casei LMG S-19264T (=DSM 44701T), isolated from a smear-ripened cheese.</title>
        <authorList>
            <consortium name="US DOE Joint Genome Institute (JGI-PGF)"/>
            <person name="Walter F."/>
            <person name="Albersmeier A."/>
            <person name="Kalinowski J."/>
            <person name="Ruckert C."/>
        </authorList>
    </citation>
    <scope>NUCLEOTIDE SEQUENCE</scope>
    <source>
        <strain evidence="1">JCM 4714</strain>
    </source>
</reference>
<sequence length="157" mass="17449">MTRRTGTSSAELGIDLRSHLRAETLTQAEKFAEGDPDRVRRVFTPVDRHADCAFGSADLLRIHIDRYRVMYAISDQQNRVSIIRLGRVRRATASDAPPAHPPAISVDQSVWVTSRCTRTVHLPSLRESAPGGLSRRIAESCGDGALVPTTHSPRRRR</sequence>
<dbReference type="Proteomes" id="UP000655443">
    <property type="component" value="Unassembled WGS sequence"/>
</dbReference>
<dbReference type="AlphaFoldDB" id="A0A918YNG7"/>
<organism evidence="1 2">
    <name type="scientific">Streptomyces alanosinicus</name>
    <dbReference type="NCBI Taxonomy" id="68171"/>
    <lineage>
        <taxon>Bacteria</taxon>
        <taxon>Bacillati</taxon>
        <taxon>Actinomycetota</taxon>
        <taxon>Actinomycetes</taxon>
        <taxon>Kitasatosporales</taxon>
        <taxon>Streptomycetaceae</taxon>
        <taxon>Streptomyces</taxon>
    </lineage>
</organism>
<reference evidence="1" key="2">
    <citation type="submission" date="2020-09" db="EMBL/GenBank/DDBJ databases">
        <authorList>
            <person name="Sun Q."/>
            <person name="Ohkuma M."/>
        </authorList>
    </citation>
    <scope>NUCLEOTIDE SEQUENCE</scope>
    <source>
        <strain evidence="1">JCM 4714</strain>
    </source>
</reference>
<protein>
    <recommendedName>
        <fullName evidence="3">Type II toxin-antitoxin system RelE/ParE family toxin</fullName>
    </recommendedName>
</protein>
<keyword evidence="2" id="KW-1185">Reference proteome</keyword>
<evidence type="ECO:0000313" key="1">
    <source>
        <dbReference type="EMBL" id="GHE09019.1"/>
    </source>
</evidence>
<evidence type="ECO:0000313" key="2">
    <source>
        <dbReference type="Proteomes" id="UP000655443"/>
    </source>
</evidence>
<name>A0A918YNG7_9ACTN</name>
<dbReference type="EMBL" id="BMVG01000018">
    <property type="protein sequence ID" value="GHE09019.1"/>
    <property type="molecule type" value="Genomic_DNA"/>
</dbReference>
<evidence type="ECO:0008006" key="3">
    <source>
        <dbReference type="Google" id="ProtNLM"/>
    </source>
</evidence>
<accession>A0A918YNG7</accession>
<proteinExistence type="predicted"/>
<comment type="caution">
    <text evidence="1">The sequence shown here is derived from an EMBL/GenBank/DDBJ whole genome shotgun (WGS) entry which is preliminary data.</text>
</comment>
<gene>
    <name evidence="1" type="ORF">GCM10010339_59930</name>
</gene>